<keyword evidence="5" id="KW-0902">Two-component regulatory system</keyword>
<evidence type="ECO:0000256" key="3">
    <source>
        <dbReference type="ARBA" id="ARBA00022679"/>
    </source>
</evidence>
<keyword evidence="9" id="KW-1185">Reference proteome</keyword>
<dbReference type="RefSeq" id="WP_116113609.1">
    <property type="nucleotide sequence ID" value="NZ_CP091196.1"/>
</dbReference>
<gene>
    <name evidence="8" type="ORF">L1857_08355</name>
</gene>
<dbReference type="PANTHER" id="PTHR24421">
    <property type="entry name" value="NITRATE/NITRITE SENSOR PROTEIN NARX-RELATED"/>
    <property type="match status" value="1"/>
</dbReference>
<keyword evidence="6" id="KW-1133">Transmembrane helix</keyword>
<name>A0ABY4NS08_9PSEU</name>
<feature type="transmembrane region" description="Helical" evidence="6">
    <location>
        <begin position="121"/>
        <end position="143"/>
    </location>
</feature>
<sequence length="233" mass="25404">MVERAAYRVVQEALTNVTKHAPGARVTVTIHRAAQETVVRVCNGPPPAGPLPGIVSGRRGLEGLRERVRLLGGTLRAGPKDGGFEVVARLPHASAPAPVQPVQSESARQHVQARREVRRTLLAALIVPPSIMAGLLGVVGIVYQYQWQTSVLDPADYAQLRPGQTRAEIAPVLPQRQRDQHVTAPEPPGLACEYYGTGRSIVQLRLDAYRLCFAGDRLVSKELLTDEREERPT</sequence>
<evidence type="ECO:0000256" key="2">
    <source>
        <dbReference type="ARBA" id="ARBA00012438"/>
    </source>
</evidence>
<evidence type="ECO:0000256" key="6">
    <source>
        <dbReference type="SAM" id="Phobius"/>
    </source>
</evidence>
<dbReference type="Gene3D" id="3.30.565.10">
    <property type="entry name" value="Histidine kinase-like ATPase, C-terminal domain"/>
    <property type="match status" value="1"/>
</dbReference>
<evidence type="ECO:0000256" key="5">
    <source>
        <dbReference type="ARBA" id="ARBA00023012"/>
    </source>
</evidence>
<protein>
    <recommendedName>
        <fullName evidence="2">histidine kinase</fullName>
        <ecNumber evidence="2">2.7.13.3</ecNumber>
    </recommendedName>
</protein>
<dbReference type="CDD" id="cd16917">
    <property type="entry name" value="HATPase_UhpB-NarQ-NarX-like"/>
    <property type="match status" value="1"/>
</dbReference>
<keyword evidence="6" id="KW-0812">Transmembrane</keyword>
<keyword evidence="6" id="KW-0472">Membrane</keyword>
<keyword evidence="3" id="KW-0808">Transferase</keyword>
<dbReference type="EMBL" id="CP091196">
    <property type="protein sequence ID" value="UQS22828.1"/>
    <property type="molecule type" value="Genomic_DNA"/>
</dbReference>
<evidence type="ECO:0000313" key="9">
    <source>
        <dbReference type="Proteomes" id="UP000830158"/>
    </source>
</evidence>
<keyword evidence="4" id="KW-0418">Kinase</keyword>
<dbReference type="Proteomes" id="UP000830158">
    <property type="component" value="Chromosome"/>
</dbReference>
<evidence type="ECO:0000256" key="1">
    <source>
        <dbReference type="ARBA" id="ARBA00000085"/>
    </source>
</evidence>
<accession>A0ABY4NS08</accession>
<dbReference type="SUPFAM" id="SSF55874">
    <property type="entry name" value="ATPase domain of HSP90 chaperone/DNA topoisomerase II/histidine kinase"/>
    <property type="match status" value="1"/>
</dbReference>
<dbReference type="EC" id="2.7.13.3" evidence="2"/>
<evidence type="ECO:0000256" key="4">
    <source>
        <dbReference type="ARBA" id="ARBA00022777"/>
    </source>
</evidence>
<feature type="domain" description="Histidine kinase/HSP90-like ATPase" evidence="7">
    <location>
        <begin position="3"/>
        <end position="92"/>
    </location>
</feature>
<dbReference type="Pfam" id="PF02518">
    <property type="entry name" value="HATPase_c"/>
    <property type="match status" value="1"/>
</dbReference>
<evidence type="ECO:0000259" key="7">
    <source>
        <dbReference type="Pfam" id="PF02518"/>
    </source>
</evidence>
<dbReference type="InterPro" id="IPR036890">
    <property type="entry name" value="HATPase_C_sf"/>
</dbReference>
<dbReference type="PANTHER" id="PTHR24421:SF10">
    <property type="entry name" value="NITRATE_NITRITE SENSOR PROTEIN NARQ"/>
    <property type="match status" value="1"/>
</dbReference>
<dbReference type="InterPro" id="IPR003594">
    <property type="entry name" value="HATPase_dom"/>
</dbReference>
<reference evidence="8" key="1">
    <citation type="submission" date="2022-01" db="EMBL/GenBank/DDBJ databases">
        <title>PSI-footprinting approach for the identification of protein synthesis inhibitor producers.</title>
        <authorList>
            <person name="Handel F."/>
            <person name="Kulik A."/>
            <person name="Wex K.W."/>
            <person name="Berscheid A."/>
            <person name="Saur J.S."/>
            <person name="Winkler A."/>
            <person name="Wibberg D."/>
            <person name="Kalinowski J."/>
            <person name="Broetz-Oesterhelt H."/>
            <person name="Mast Y."/>
        </authorList>
    </citation>
    <scope>NUCLEOTIDE SEQUENCE</scope>
    <source>
        <strain evidence="8">KNN 49.3e</strain>
    </source>
</reference>
<organism evidence="8 9">
    <name type="scientific">Amycolatopsis thermalba</name>
    <dbReference type="NCBI Taxonomy" id="944492"/>
    <lineage>
        <taxon>Bacteria</taxon>
        <taxon>Bacillati</taxon>
        <taxon>Actinomycetota</taxon>
        <taxon>Actinomycetes</taxon>
        <taxon>Pseudonocardiales</taxon>
        <taxon>Pseudonocardiaceae</taxon>
        <taxon>Amycolatopsis</taxon>
    </lineage>
</organism>
<proteinExistence type="predicted"/>
<comment type="catalytic activity">
    <reaction evidence="1">
        <text>ATP + protein L-histidine = ADP + protein N-phospho-L-histidine.</text>
        <dbReference type="EC" id="2.7.13.3"/>
    </reaction>
</comment>
<evidence type="ECO:0000313" key="8">
    <source>
        <dbReference type="EMBL" id="UQS22828.1"/>
    </source>
</evidence>
<dbReference type="InterPro" id="IPR050482">
    <property type="entry name" value="Sensor_HK_TwoCompSys"/>
</dbReference>